<dbReference type="GO" id="GO:0005886">
    <property type="term" value="C:plasma membrane"/>
    <property type="evidence" value="ECO:0007669"/>
    <property type="project" value="TreeGrafter"/>
</dbReference>
<proteinExistence type="predicted"/>
<reference evidence="2 3" key="1">
    <citation type="journal article" date="2017" name="Nat. Ecol. Evol.">
        <title>Scallop genome provides insights into evolution of bilaterian karyotype and development.</title>
        <authorList>
            <person name="Wang S."/>
            <person name="Zhang J."/>
            <person name="Jiao W."/>
            <person name="Li J."/>
            <person name="Xun X."/>
            <person name="Sun Y."/>
            <person name="Guo X."/>
            <person name="Huan P."/>
            <person name="Dong B."/>
            <person name="Zhang L."/>
            <person name="Hu X."/>
            <person name="Sun X."/>
            <person name="Wang J."/>
            <person name="Zhao C."/>
            <person name="Wang Y."/>
            <person name="Wang D."/>
            <person name="Huang X."/>
            <person name="Wang R."/>
            <person name="Lv J."/>
            <person name="Li Y."/>
            <person name="Zhang Z."/>
            <person name="Liu B."/>
            <person name="Lu W."/>
            <person name="Hui Y."/>
            <person name="Liang J."/>
            <person name="Zhou Z."/>
            <person name="Hou R."/>
            <person name="Li X."/>
            <person name="Liu Y."/>
            <person name="Li H."/>
            <person name="Ning X."/>
            <person name="Lin Y."/>
            <person name="Zhao L."/>
            <person name="Xing Q."/>
            <person name="Dou J."/>
            <person name="Li Y."/>
            <person name="Mao J."/>
            <person name="Guo H."/>
            <person name="Dou H."/>
            <person name="Li T."/>
            <person name="Mu C."/>
            <person name="Jiang W."/>
            <person name="Fu Q."/>
            <person name="Fu X."/>
            <person name="Miao Y."/>
            <person name="Liu J."/>
            <person name="Yu Q."/>
            <person name="Li R."/>
            <person name="Liao H."/>
            <person name="Li X."/>
            <person name="Kong Y."/>
            <person name="Jiang Z."/>
            <person name="Chourrout D."/>
            <person name="Li R."/>
            <person name="Bao Z."/>
        </authorList>
    </citation>
    <scope>NUCLEOTIDE SEQUENCE [LARGE SCALE GENOMIC DNA]</scope>
    <source>
        <strain evidence="2 3">PY_sf001</strain>
    </source>
</reference>
<dbReference type="OrthoDB" id="6132759at2759"/>
<dbReference type="InterPro" id="IPR038377">
    <property type="entry name" value="Na/Glc_symporter_sf"/>
</dbReference>
<dbReference type="PANTHER" id="PTHR46154:SF4">
    <property type="entry name" value="UREA ACTIVE TRANSPORTER"/>
    <property type="match status" value="1"/>
</dbReference>
<organism evidence="2 3">
    <name type="scientific">Mizuhopecten yessoensis</name>
    <name type="common">Japanese scallop</name>
    <name type="synonym">Patinopecten yessoensis</name>
    <dbReference type="NCBI Taxonomy" id="6573"/>
    <lineage>
        <taxon>Eukaryota</taxon>
        <taxon>Metazoa</taxon>
        <taxon>Spiralia</taxon>
        <taxon>Lophotrochozoa</taxon>
        <taxon>Mollusca</taxon>
        <taxon>Bivalvia</taxon>
        <taxon>Autobranchia</taxon>
        <taxon>Pteriomorphia</taxon>
        <taxon>Pectinida</taxon>
        <taxon>Pectinoidea</taxon>
        <taxon>Pectinidae</taxon>
        <taxon>Mizuhopecten</taxon>
    </lineage>
</organism>
<protein>
    <submittedName>
        <fullName evidence="2">Urea-proton symporter DUR3</fullName>
    </submittedName>
</protein>
<dbReference type="AlphaFoldDB" id="A0A210Q8U0"/>
<keyword evidence="3" id="KW-1185">Reference proteome</keyword>
<name>A0A210Q8U0_MIZYE</name>
<dbReference type="GO" id="GO:0015204">
    <property type="term" value="F:urea transmembrane transporter activity"/>
    <property type="evidence" value="ECO:0007669"/>
    <property type="project" value="InterPro"/>
</dbReference>
<dbReference type="Gene3D" id="1.20.1730.10">
    <property type="entry name" value="Sodium/glucose cotransporter"/>
    <property type="match status" value="1"/>
</dbReference>
<evidence type="ECO:0000313" key="3">
    <source>
        <dbReference type="Proteomes" id="UP000242188"/>
    </source>
</evidence>
<evidence type="ECO:0000313" key="2">
    <source>
        <dbReference type="EMBL" id="OWF45144.1"/>
    </source>
</evidence>
<dbReference type="EMBL" id="NEDP02004568">
    <property type="protein sequence ID" value="OWF45144.1"/>
    <property type="molecule type" value="Genomic_DNA"/>
</dbReference>
<gene>
    <name evidence="2" type="ORF">KP79_PYT26319</name>
</gene>
<keyword evidence="1" id="KW-0813">Transport</keyword>
<dbReference type="Proteomes" id="UP000242188">
    <property type="component" value="Unassembled WGS sequence"/>
</dbReference>
<dbReference type="PANTHER" id="PTHR46154">
    <property type="match status" value="1"/>
</dbReference>
<accession>A0A210Q8U0</accession>
<dbReference type="InterPro" id="IPR031155">
    <property type="entry name" value="DUR"/>
</dbReference>
<evidence type="ECO:0000256" key="1">
    <source>
        <dbReference type="ARBA" id="ARBA00022448"/>
    </source>
</evidence>
<sequence>MAYFTHSAENGTHLLTSGQTDQGLVSPLMAEAVLGPAGGIMMLCMVSMALMSTGSGEVMAVSSIIVYDIYQTYVRLCRFQGAPTIASVVQWLHSTAASDE</sequence>
<comment type="caution">
    <text evidence="2">The sequence shown here is derived from an EMBL/GenBank/DDBJ whole genome shotgun (WGS) entry which is preliminary data.</text>
</comment>